<dbReference type="Proteomes" id="UP001501126">
    <property type="component" value="Unassembled WGS sequence"/>
</dbReference>
<keyword evidence="2" id="KW-1185">Reference proteome</keyword>
<organism evidence="1 2">
    <name type="scientific">Wandonia haliotis</name>
    <dbReference type="NCBI Taxonomy" id="574963"/>
    <lineage>
        <taxon>Bacteria</taxon>
        <taxon>Pseudomonadati</taxon>
        <taxon>Bacteroidota</taxon>
        <taxon>Flavobacteriia</taxon>
        <taxon>Flavobacteriales</taxon>
        <taxon>Crocinitomicaceae</taxon>
        <taxon>Wandonia</taxon>
    </lineage>
</organism>
<protein>
    <submittedName>
        <fullName evidence="1">Uncharacterized protein</fullName>
    </submittedName>
</protein>
<proteinExistence type="predicted"/>
<evidence type="ECO:0000313" key="1">
    <source>
        <dbReference type="EMBL" id="GAA0874330.1"/>
    </source>
</evidence>
<sequence length="158" mass="18631">MNALNVLVLVVSGFVLTIQGKKKEDCYFSRMKQGMFVDYYQNKEGIEVYDICNNELCITMEIYPNGQPKRVIFEKEISPECDEINTIIPTGTVLFDDNGFYNYSQSYPLEYYESGKFKKRLVDQENSKYYKYISFGPEGDTLNVQYVNKEDYRPKEWE</sequence>
<gene>
    <name evidence="1" type="ORF">GCM10009118_07380</name>
</gene>
<evidence type="ECO:0000313" key="2">
    <source>
        <dbReference type="Proteomes" id="UP001501126"/>
    </source>
</evidence>
<dbReference type="EMBL" id="BAAAFH010000003">
    <property type="protein sequence ID" value="GAA0874330.1"/>
    <property type="molecule type" value="Genomic_DNA"/>
</dbReference>
<dbReference type="RefSeq" id="WP_343785231.1">
    <property type="nucleotide sequence ID" value="NZ_BAAAFH010000003.1"/>
</dbReference>
<comment type="caution">
    <text evidence="1">The sequence shown here is derived from an EMBL/GenBank/DDBJ whole genome shotgun (WGS) entry which is preliminary data.</text>
</comment>
<name>A0ABN1MM76_9FLAO</name>
<accession>A0ABN1MM76</accession>
<reference evidence="1 2" key="1">
    <citation type="journal article" date="2019" name="Int. J. Syst. Evol. Microbiol.">
        <title>The Global Catalogue of Microorganisms (GCM) 10K type strain sequencing project: providing services to taxonomists for standard genome sequencing and annotation.</title>
        <authorList>
            <consortium name="The Broad Institute Genomics Platform"/>
            <consortium name="The Broad Institute Genome Sequencing Center for Infectious Disease"/>
            <person name="Wu L."/>
            <person name="Ma J."/>
        </authorList>
    </citation>
    <scope>NUCLEOTIDE SEQUENCE [LARGE SCALE GENOMIC DNA]</scope>
    <source>
        <strain evidence="1 2">JCM 16083</strain>
    </source>
</reference>